<protein>
    <submittedName>
        <fullName evidence="1">Uncharacterized protein</fullName>
    </submittedName>
</protein>
<dbReference type="AlphaFoldDB" id="A0A0E9WB91"/>
<sequence length="60" mass="6702">MEGLGIGLELEAILLLASKLATKERESRFMVFSFLSCLSSKKEISFRCTVENYNGLLSVK</sequence>
<evidence type="ECO:0000313" key="1">
    <source>
        <dbReference type="EMBL" id="JAH86738.1"/>
    </source>
</evidence>
<name>A0A0E9WB91_ANGAN</name>
<reference evidence="1" key="2">
    <citation type="journal article" date="2015" name="Fish Shellfish Immunol.">
        <title>Early steps in the European eel (Anguilla anguilla)-Vibrio vulnificus interaction in the gills: Role of the RtxA13 toxin.</title>
        <authorList>
            <person name="Callol A."/>
            <person name="Pajuelo D."/>
            <person name="Ebbesson L."/>
            <person name="Teles M."/>
            <person name="MacKenzie S."/>
            <person name="Amaro C."/>
        </authorList>
    </citation>
    <scope>NUCLEOTIDE SEQUENCE</scope>
</reference>
<dbReference type="EMBL" id="GBXM01021839">
    <property type="protein sequence ID" value="JAH86738.1"/>
    <property type="molecule type" value="Transcribed_RNA"/>
</dbReference>
<accession>A0A0E9WB91</accession>
<proteinExistence type="predicted"/>
<organism evidence="1">
    <name type="scientific">Anguilla anguilla</name>
    <name type="common">European freshwater eel</name>
    <name type="synonym">Muraena anguilla</name>
    <dbReference type="NCBI Taxonomy" id="7936"/>
    <lineage>
        <taxon>Eukaryota</taxon>
        <taxon>Metazoa</taxon>
        <taxon>Chordata</taxon>
        <taxon>Craniata</taxon>
        <taxon>Vertebrata</taxon>
        <taxon>Euteleostomi</taxon>
        <taxon>Actinopterygii</taxon>
        <taxon>Neopterygii</taxon>
        <taxon>Teleostei</taxon>
        <taxon>Anguilliformes</taxon>
        <taxon>Anguillidae</taxon>
        <taxon>Anguilla</taxon>
    </lineage>
</organism>
<reference evidence="1" key="1">
    <citation type="submission" date="2014-11" db="EMBL/GenBank/DDBJ databases">
        <authorList>
            <person name="Amaro Gonzalez C."/>
        </authorList>
    </citation>
    <scope>NUCLEOTIDE SEQUENCE</scope>
</reference>